<evidence type="ECO:0000256" key="5">
    <source>
        <dbReference type="ARBA" id="ARBA00013174"/>
    </source>
</evidence>
<dbReference type="InterPro" id="IPR043130">
    <property type="entry name" value="CDP-OH_PTrfase_TM_dom"/>
</dbReference>
<evidence type="ECO:0000256" key="10">
    <source>
        <dbReference type="ARBA" id="ARBA00022824"/>
    </source>
</evidence>
<evidence type="ECO:0000256" key="1">
    <source>
        <dbReference type="ARBA" id="ARBA00000287"/>
    </source>
</evidence>
<evidence type="ECO:0000256" key="8">
    <source>
        <dbReference type="ARBA" id="ARBA00022679"/>
    </source>
</evidence>
<evidence type="ECO:0000256" key="7">
    <source>
        <dbReference type="ARBA" id="ARBA00022516"/>
    </source>
</evidence>
<comment type="pathway">
    <text evidence="3">Lipid metabolism.</text>
</comment>
<evidence type="ECO:0000256" key="12">
    <source>
        <dbReference type="ARBA" id="ARBA00023098"/>
    </source>
</evidence>
<keyword evidence="9 20" id="KW-0812">Transmembrane</keyword>
<dbReference type="GO" id="GO:0003882">
    <property type="term" value="F:CDP-diacylglycerol-serine O-phosphatidyltransferase activity"/>
    <property type="evidence" value="ECO:0007669"/>
    <property type="project" value="UniProtKB-UniRule"/>
</dbReference>
<dbReference type="Proteomes" id="UP001251528">
    <property type="component" value="Unassembled WGS sequence"/>
</dbReference>
<evidence type="ECO:0000313" key="21">
    <source>
        <dbReference type="EMBL" id="KAK2612121.1"/>
    </source>
</evidence>
<comment type="similarity">
    <text evidence="4 18 19">Belongs to the CDP-alcohol phosphatidyltransferase class-I family.</text>
</comment>
<keyword evidence="13 18" id="KW-0472">Membrane</keyword>
<feature type="transmembrane region" description="Helical" evidence="20">
    <location>
        <begin position="94"/>
        <end position="113"/>
    </location>
</feature>
<dbReference type="NCBIfam" id="TIGR00473">
    <property type="entry name" value="pssA"/>
    <property type="match status" value="1"/>
</dbReference>
<evidence type="ECO:0000256" key="18">
    <source>
        <dbReference type="PIRNR" id="PIRNR000852"/>
    </source>
</evidence>
<comment type="subcellular location">
    <subcellularLocation>
        <location evidence="2">Endoplasmic reticulum membrane</location>
        <topology evidence="2">Multi-pass membrane protein</topology>
    </subcellularLocation>
</comment>
<protein>
    <recommendedName>
        <fullName evidence="6 18">CDP-diacylglycerol--serine O-phosphatidyltransferase</fullName>
        <ecNumber evidence="5 18">2.7.8.8</ecNumber>
    </recommendedName>
    <alternativeName>
        <fullName evidence="16 18">Phosphatidylserine synthase</fullName>
    </alternativeName>
</protein>
<evidence type="ECO:0000256" key="13">
    <source>
        <dbReference type="ARBA" id="ARBA00023136"/>
    </source>
</evidence>
<dbReference type="InterPro" id="IPR016271">
    <property type="entry name" value="CDP-diaglyc--ser_O-PTrfase_fun"/>
</dbReference>
<dbReference type="PIRSF" id="PIRSF000852">
    <property type="entry name" value="Phosphatidylserine_synth_fun"/>
    <property type="match status" value="1"/>
</dbReference>
<accession>A0AAJ0G380</accession>
<dbReference type="InterPro" id="IPR048254">
    <property type="entry name" value="CDP_ALCOHOL_P_TRANSF_CS"/>
</dbReference>
<comment type="caution">
    <text evidence="21">The sequence shown here is derived from an EMBL/GenBank/DDBJ whole genome shotgun (WGS) entry which is preliminary data.</text>
</comment>
<keyword evidence="11 20" id="KW-1133">Transmembrane helix</keyword>
<dbReference type="Gene3D" id="1.20.120.1760">
    <property type="match status" value="1"/>
</dbReference>
<dbReference type="GO" id="GO:0006646">
    <property type="term" value="P:phosphatidylethanolamine biosynthetic process"/>
    <property type="evidence" value="ECO:0007669"/>
    <property type="project" value="UniProtKB-UniRule"/>
</dbReference>
<dbReference type="PANTHER" id="PTHR14269">
    <property type="entry name" value="CDP-DIACYLGLYCEROL--GLYCEROL-3-PHOSPHATE 3-PHOSPHATIDYLTRANSFERASE-RELATED"/>
    <property type="match status" value="1"/>
</dbReference>
<feature type="transmembrane region" description="Helical" evidence="20">
    <location>
        <begin position="125"/>
        <end position="142"/>
    </location>
</feature>
<evidence type="ECO:0000256" key="19">
    <source>
        <dbReference type="RuleBase" id="RU003750"/>
    </source>
</evidence>
<dbReference type="EC" id="2.7.8.8" evidence="5 18"/>
<evidence type="ECO:0000256" key="15">
    <source>
        <dbReference type="ARBA" id="ARBA00023264"/>
    </source>
</evidence>
<evidence type="ECO:0000256" key="16">
    <source>
        <dbReference type="ARBA" id="ARBA00032361"/>
    </source>
</evidence>
<keyword evidence="8 18" id="KW-0808">Transferase</keyword>
<dbReference type="PROSITE" id="PS00379">
    <property type="entry name" value="CDP_ALCOHOL_P_TRANSF"/>
    <property type="match status" value="1"/>
</dbReference>
<keyword evidence="7 18" id="KW-0444">Lipid biosynthesis</keyword>
<dbReference type="Pfam" id="PF01066">
    <property type="entry name" value="CDP-OH_P_transf"/>
    <property type="match status" value="1"/>
</dbReference>
<gene>
    <name evidence="21" type="primary">CHO1</name>
    <name evidence="21" type="ORF">QQS21_001851</name>
</gene>
<dbReference type="InterPro" id="IPR050324">
    <property type="entry name" value="CDP-alcohol_PTase-I"/>
</dbReference>
<evidence type="ECO:0000256" key="9">
    <source>
        <dbReference type="ARBA" id="ARBA00022692"/>
    </source>
</evidence>
<keyword evidence="14 18" id="KW-0594">Phospholipid biosynthesis</keyword>
<keyword evidence="10 18" id="KW-0256">Endoplasmic reticulum</keyword>
<dbReference type="AlphaFoldDB" id="A0AAJ0G380"/>
<evidence type="ECO:0000256" key="11">
    <source>
        <dbReference type="ARBA" id="ARBA00022989"/>
    </source>
</evidence>
<comment type="pathway">
    <text evidence="17 18">Phospholipid metabolism; phosphatidylethanolamine biosynthesis; phosphatidylethanolamine from CDP-diacylglycerol: step 1/2.</text>
</comment>
<keyword evidence="22" id="KW-1185">Reference proteome</keyword>
<organism evidence="21 22">
    <name type="scientific">Conoideocrella luteorostrata</name>
    <dbReference type="NCBI Taxonomy" id="1105319"/>
    <lineage>
        <taxon>Eukaryota</taxon>
        <taxon>Fungi</taxon>
        <taxon>Dikarya</taxon>
        <taxon>Ascomycota</taxon>
        <taxon>Pezizomycotina</taxon>
        <taxon>Sordariomycetes</taxon>
        <taxon>Hypocreomycetidae</taxon>
        <taxon>Hypocreales</taxon>
        <taxon>Clavicipitaceae</taxon>
        <taxon>Conoideocrella</taxon>
    </lineage>
</organism>
<keyword evidence="15 18" id="KW-1208">Phospholipid metabolism</keyword>
<evidence type="ECO:0000256" key="14">
    <source>
        <dbReference type="ARBA" id="ARBA00023209"/>
    </source>
</evidence>
<dbReference type="EMBL" id="JASWJB010000020">
    <property type="protein sequence ID" value="KAK2612121.1"/>
    <property type="molecule type" value="Genomic_DNA"/>
</dbReference>
<evidence type="ECO:0000256" key="17">
    <source>
        <dbReference type="ARBA" id="ARBA00060701"/>
    </source>
</evidence>
<evidence type="ECO:0000313" key="22">
    <source>
        <dbReference type="Proteomes" id="UP001251528"/>
    </source>
</evidence>
<evidence type="ECO:0000256" key="20">
    <source>
        <dbReference type="SAM" id="Phobius"/>
    </source>
</evidence>
<evidence type="ECO:0000256" key="3">
    <source>
        <dbReference type="ARBA" id="ARBA00005189"/>
    </source>
</evidence>
<evidence type="ECO:0000256" key="2">
    <source>
        <dbReference type="ARBA" id="ARBA00004477"/>
    </source>
</evidence>
<sequence length="288" mass="31465">MSKRSSVASSSANGDMAKATSSISNQPALCAHHEAIDKQKTLLSADVGHFSLVRAMHLADLITLMNGTTLLDSIWETEEAIPLLLRITPSQRMVNINALGLGFCGVMSIFSSLRYCLGDPSSLGNVWLALAFLPFGLFFDFFDGRVARWRNKSSLMGQELDSLADLISFGVAPAMVAFTIGCRSGLDSVGLTFFVLCGLTRLARFNVTVSVLPKDATGKSKFFEGTPIPTSLFLDGVMAYWVYNRWVLQDLPFGSYFEGTALEFHPVVLLFMVHGCLMTSKTIRIPKP</sequence>
<evidence type="ECO:0000256" key="6">
    <source>
        <dbReference type="ARBA" id="ARBA00017171"/>
    </source>
</evidence>
<reference evidence="21" key="1">
    <citation type="submission" date="2023-06" db="EMBL/GenBank/DDBJ databases">
        <title>Conoideocrella luteorostrata (Hypocreales: Clavicipitaceae), a potential biocontrol fungus for elongate hemlock scale in United States Christmas tree production areas.</title>
        <authorList>
            <person name="Barrett H."/>
            <person name="Lovett B."/>
            <person name="Macias A.M."/>
            <person name="Stajich J.E."/>
            <person name="Kasson M.T."/>
        </authorList>
    </citation>
    <scope>NUCLEOTIDE SEQUENCE</scope>
    <source>
        <strain evidence="21">ARSEF 14590</strain>
    </source>
</reference>
<dbReference type="InterPro" id="IPR000462">
    <property type="entry name" value="CDP-OH_P_trans"/>
</dbReference>
<name>A0AAJ0G380_9HYPO</name>
<keyword evidence="12 18" id="KW-0443">Lipid metabolism</keyword>
<dbReference type="GO" id="GO:0006659">
    <property type="term" value="P:phosphatidylserine biosynthetic process"/>
    <property type="evidence" value="ECO:0007669"/>
    <property type="project" value="UniProtKB-UniRule"/>
</dbReference>
<dbReference type="GO" id="GO:0005789">
    <property type="term" value="C:endoplasmic reticulum membrane"/>
    <property type="evidence" value="ECO:0007669"/>
    <property type="project" value="UniProtKB-SubCell"/>
</dbReference>
<evidence type="ECO:0000256" key="4">
    <source>
        <dbReference type="ARBA" id="ARBA00010441"/>
    </source>
</evidence>
<proteinExistence type="inferred from homology"/>
<dbReference type="PANTHER" id="PTHR14269:SF61">
    <property type="entry name" value="CDP-DIACYLGLYCEROL--SERINE O-PHOSPHATIDYLTRANSFERASE"/>
    <property type="match status" value="1"/>
</dbReference>
<dbReference type="InterPro" id="IPR004533">
    <property type="entry name" value="CDP-diaglyc--ser_O-PTrfase"/>
</dbReference>
<dbReference type="FunFam" id="1.20.120.1760:FF:000022">
    <property type="entry name" value="CDP-diacylglycerol--serine O-phosphatidyltransferase"/>
    <property type="match status" value="1"/>
</dbReference>
<comment type="catalytic activity">
    <reaction evidence="1 18">
        <text>a CDP-1,2-diacyl-sn-glycerol + L-serine = a 1,2-diacyl-sn-glycero-3-phospho-L-serine + CMP + H(+)</text>
        <dbReference type="Rhea" id="RHEA:16913"/>
        <dbReference type="ChEBI" id="CHEBI:15378"/>
        <dbReference type="ChEBI" id="CHEBI:33384"/>
        <dbReference type="ChEBI" id="CHEBI:57262"/>
        <dbReference type="ChEBI" id="CHEBI:58332"/>
        <dbReference type="ChEBI" id="CHEBI:60377"/>
        <dbReference type="EC" id="2.7.8.8"/>
    </reaction>
</comment>